<keyword evidence="2" id="KW-1185">Reference proteome</keyword>
<protein>
    <submittedName>
        <fullName evidence="1">Uncharacterized protein</fullName>
    </submittedName>
</protein>
<evidence type="ECO:0000313" key="2">
    <source>
        <dbReference type="Proteomes" id="UP000568106"/>
    </source>
</evidence>
<comment type="caution">
    <text evidence="1">The sequence shown here is derived from an EMBL/GenBank/DDBJ whole genome shotgun (WGS) entry which is preliminary data.</text>
</comment>
<dbReference type="AlphaFoldDB" id="A0A7W8IJZ7"/>
<proteinExistence type="predicted"/>
<reference evidence="1" key="1">
    <citation type="submission" date="2020-08" db="EMBL/GenBank/DDBJ databases">
        <title>Genomic Encyclopedia of Type Strains, Phase IV (KMG-V): Genome sequencing to study the core and pangenomes of soil and plant-associated prokaryotes.</title>
        <authorList>
            <person name="Whitman W."/>
        </authorList>
    </citation>
    <scope>NUCLEOTIDE SEQUENCE [LARGE SCALE GENOMIC DNA]</scope>
    <source>
        <strain evidence="1">M8UP27</strain>
    </source>
</reference>
<gene>
    <name evidence="1" type="ORF">HDF09_003186</name>
</gene>
<sequence>MVAGKVVEAFDFSGSSAIDEEAEDLVDTKWIVDGLRLVVGPGNQIGFDTLVPYPPPAQFIRNRTITAMREEFKRVWIGWRISIGEANHIDDFR</sequence>
<name>A0A7W8IJZ7_9BACT</name>
<dbReference type="EMBL" id="JACHDY010000005">
    <property type="protein sequence ID" value="MBB5318487.1"/>
    <property type="molecule type" value="Genomic_DNA"/>
</dbReference>
<accession>A0A7W8IJZ7</accession>
<dbReference type="Proteomes" id="UP000568106">
    <property type="component" value="Unassembled WGS sequence"/>
</dbReference>
<organism evidence="1 2">
    <name type="scientific">Tunturiibacter empetritectus</name>
    <dbReference type="NCBI Taxonomy" id="3069691"/>
    <lineage>
        <taxon>Bacteria</taxon>
        <taxon>Pseudomonadati</taxon>
        <taxon>Acidobacteriota</taxon>
        <taxon>Terriglobia</taxon>
        <taxon>Terriglobales</taxon>
        <taxon>Acidobacteriaceae</taxon>
        <taxon>Tunturiibacter</taxon>
    </lineage>
</organism>
<evidence type="ECO:0000313" key="1">
    <source>
        <dbReference type="EMBL" id="MBB5318487.1"/>
    </source>
</evidence>